<dbReference type="GO" id="GO:0005856">
    <property type="term" value="C:cytoskeleton"/>
    <property type="evidence" value="ECO:0007669"/>
    <property type="project" value="UniProtKB-SubCell"/>
</dbReference>
<evidence type="ECO:0000256" key="7">
    <source>
        <dbReference type="ARBA" id="ARBA00022846"/>
    </source>
</evidence>
<organism evidence="14 15">
    <name type="scientific">Alligator mississippiensis</name>
    <name type="common">American alligator</name>
    <dbReference type="NCBI Taxonomy" id="8496"/>
    <lineage>
        <taxon>Eukaryota</taxon>
        <taxon>Metazoa</taxon>
        <taxon>Chordata</taxon>
        <taxon>Craniata</taxon>
        <taxon>Vertebrata</taxon>
        <taxon>Euteleostomi</taxon>
        <taxon>Archelosauria</taxon>
        <taxon>Archosauria</taxon>
        <taxon>Crocodylia</taxon>
        <taxon>Alligatoridae</taxon>
        <taxon>Alligatorinae</taxon>
        <taxon>Alligator</taxon>
    </lineage>
</organism>
<keyword evidence="7" id="KW-0282">Flagellum</keyword>
<dbReference type="GO" id="GO:0048240">
    <property type="term" value="P:sperm capacitation"/>
    <property type="evidence" value="ECO:0007669"/>
    <property type="project" value="InterPro"/>
</dbReference>
<dbReference type="FunFam" id="1.20.890.10:FF:000005">
    <property type="entry name" value="calcium-binding tyrosine phosphorylation-regulated protein isoform X1"/>
    <property type="match status" value="1"/>
</dbReference>
<dbReference type="Pfam" id="PF02197">
    <property type="entry name" value="RIIa"/>
    <property type="match status" value="1"/>
</dbReference>
<comment type="subcellular location">
    <subcellularLocation>
        <location evidence="1">Cell projection</location>
        <location evidence="1">Cilium</location>
        <location evidence="1">Flagellum</location>
    </subcellularLocation>
    <subcellularLocation>
        <location evidence="2">Cytoplasm</location>
        <location evidence="2">Cytoskeleton</location>
    </subcellularLocation>
</comment>
<keyword evidence="5" id="KW-0479">Metal-binding</keyword>
<dbReference type="GO" id="GO:0035686">
    <property type="term" value="C:sperm fibrous sheath"/>
    <property type="evidence" value="ECO:0007669"/>
    <property type="project" value="TreeGrafter"/>
</dbReference>
<dbReference type="CDD" id="cd12100">
    <property type="entry name" value="DD_CABYR_SP17"/>
    <property type="match status" value="1"/>
</dbReference>
<dbReference type="SUPFAM" id="SSF47391">
    <property type="entry name" value="Dimerization-anchoring domain of cAMP-dependent PK regulatory subunit"/>
    <property type="match status" value="1"/>
</dbReference>
<evidence type="ECO:0000256" key="8">
    <source>
        <dbReference type="ARBA" id="ARBA00023069"/>
    </source>
</evidence>
<evidence type="ECO:0000256" key="9">
    <source>
        <dbReference type="ARBA" id="ARBA00023212"/>
    </source>
</evidence>
<accession>A0A151PHL7</accession>
<evidence type="ECO:0000256" key="10">
    <source>
        <dbReference type="ARBA" id="ARBA00023273"/>
    </source>
</evidence>
<dbReference type="SMART" id="SM00394">
    <property type="entry name" value="RIIa"/>
    <property type="match status" value="1"/>
</dbReference>
<dbReference type="PANTHER" id="PTHR15494:SF0">
    <property type="entry name" value="CALCIUM-BINDING TYROSINE PHOSPHORYLATION-REGULATED PROTEIN"/>
    <property type="match status" value="1"/>
</dbReference>
<evidence type="ECO:0000256" key="4">
    <source>
        <dbReference type="ARBA" id="ARBA00022553"/>
    </source>
</evidence>
<evidence type="ECO:0000259" key="13">
    <source>
        <dbReference type="SMART" id="SM00394"/>
    </source>
</evidence>
<keyword evidence="4" id="KW-0597">Phosphoprotein</keyword>
<feature type="compositionally biased region" description="Basic and acidic residues" evidence="12">
    <location>
        <begin position="98"/>
        <end position="108"/>
    </location>
</feature>
<feature type="region of interest" description="Disordered" evidence="12">
    <location>
        <begin position="77"/>
        <end position="118"/>
    </location>
</feature>
<keyword evidence="10" id="KW-0966">Cell projection</keyword>
<reference evidence="14 15" key="1">
    <citation type="journal article" date="2012" name="Genome Biol.">
        <title>Sequencing three crocodilian genomes to illuminate the evolution of archosaurs and amniotes.</title>
        <authorList>
            <person name="St John J.A."/>
            <person name="Braun E.L."/>
            <person name="Isberg S.R."/>
            <person name="Miles L.G."/>
            <person name="Chong A.Y."/>
            <person name="Gongora J."/>
            <person name="Dalzell P."/>
            <person name="Moran C."/>
            <person name="Bed'hom B."/>
            <person name="Abzhanov A."/>
            <person name="Burgess S.C."/>
            <person name="Cooksey A.M."/>
            <person name="Castoe T.A."/>
            <person name="Crawford N.G."/>
            <person name="Densmore L.D."/>
            <person name="Drew J.C."/>
            <person name="Edwards S.V."/>
            <person name="Faircloth B.C."/>
            <person name="Fujita M.K."/>
            <person name="Greenwold M.J."/>
            <person name="Hoffmann F.G."/>
            <person name="Howard J.M."/>
            <person name="Iguchi T."/>
            <person name="Janes D.E."/>
            <person name="Khan S.Y."/>
            <person name="Kohno S."/>
            <person name="de Koning A.J."/>
            <person name="Lance S.L."/>
            <person name="McCarthy F.M."/>
            <person name="McCormack J.E."/>
            <person name="Merchant M.E."/>
            <person name="Peterson D.G."/>
            <person name="Pollock D.D."/>
            <person name="Pourmand N."/>
            <person name="Raney B.J."/>
            <person name="Roessler K.A."/>
            <person name="Sanford J.R."/>
            <person name="Sawyer R.H."/>
            <person name="Schmidt C.J."/>
            <person name="Triplett E.W."/>
            <person name="Tuberville T.D."/>
            <person name="Venegas-Anaya M."/>
            <person name="Howard J.T."/>
            <person name="Jarvis E.D."/>
            <person name="Guillette L.J.Jr."/>
            <person name="Glenn T.C."/>
            <person name="Green R.E."/>
            <person name="Ray D.A."/>
        </authorList>
    </citation>
    <scope>NUCLEOTIDE SEQUENCE [LARGE SCALE GENOMIC DNA]</scope>
    <source>
        <strain evidence="14">KSC_2009_1</strain>
    </source>
</reference>
<dbReference type="InterPro" id="IPR047579">
    <property type="entry name" value="DD_CABYR_SP17"/>
</dbReference>
<evidence type="ECO:0000313" key="14">
    <source>
        <dbReference type="EMBL" id="KYO48275.1"/>
    </source>
</evidence>
<dbReference type="AlphaFoldDB" id="A0A151PHL7"/>
<dbReference type="GO" id="GO:0005509">
    <property type="term" value="F:calcium ion binding"/>
    <property type="evidence" value="ECO:0007669"/>
    <property type="project" value="InterPro"/>
</dbReference>
<evidence type="ECO:0000256" key="1">
    <source>
        <dbReference type="ARBA" id="ARBA00004230"/>
    </source>
</evidence>
<dbReference type="Proteomes" id="UP000050525">
    <property type="component" value="Unassembled WGS sequence"/>
</dbReference>
<keyword evidence="6" id="KW-0106">Calcium</keyword>
<dbReference type="Gene3D" id="1.20.890.10">
    <property type="entry name" value="cAMP-dependent protein kinase regulatory subunit, dimerization-anchoring domain"/>
    <property type="match status" value="1"/>
</dbReference>
<evidence type="ECO:0000256" key="3">
    <source>
        <dbReference type="ARBA" id="ARBA00022490"/>
    </source>
</evidence>
<name>A0A151PHL7_ALLMI</name>
<keyword evidence="8" id="KW-0969">Cilium</keyword>
<gene>
    <name evidence="14" type="primary">CABYR</name>
    <name evidence="14" type="ORF">Y1Q_0018570</name>
</gene>
<feature type="compositionally biased region" description="Basic and acidic residues" evidence="12">
    <location>
        <begin position="77"/>
        <end position="87"/>
    </location>
</feature>
<protein>
    <recommendedName>
        <fullName evidence="11">Calcium-binding tyrosine phosphorylation-regulated protein</fullName>
    </recommendedName>
</protein>
<dbReference type="EMBL" id="AKHW03000230">
    <property type="protein sequence ID" value="KYO48275.1"/>
    <property type="molecule type" value="Genomic_DNA"/>
</dbReference>
<keyword evidence="9" id="KW-0206">Cytoskeleton</keyword>
<evidence type="ECO:0000256" key="6">
    <source>
        <dbReference type="ARBA" id="ARBA00022837"/>
    </source>
</evidence>
<sequence>MYTAKPRLVVPYGLKTLLEGLTRAILKCNPSNIPEFAALYFRELIAFRGEHPNVDIIDLVREFHFAQVDGLAERLSEKKTEARDKFTPEANVASPLFDEPKQKEKSTDTEEDQLLEGPSMQNVTLKEWKLQRKRHQLNQVMLYQLPYPWMM</sequence>
<feature type="domain" description="RIIa" evidence="13">
    <location>
        <begin position="12"/>
        <end position="49"/>
    </location>
</feature>
<keyword evidence="3" id="KW-0963">Cytoplasm</keyword>
<dbReference type="InterPro" id="IPR038848">
    <property type="entry name" value="CABYR"/>
</dbReference>
<dbReference type="PANTHER" id="PTHR15494">
    <property type="entry name" value="CALCIUM-BINDING TYROSINE PHOSPHORYLATION-REGULATED PROTEIN"/>
    <property type="match status" value="1"/>
</dbReference>
<dbReference type="InterPro" id="IPR003117">
    <property type="entry name" value="cAMP_dep_PK_reg_su_I/II_a/b"/>
</dbReference>
<proteinExistence type="predicted"/>
<evidence type="ECO:0000256" key="5">
    <source>
        <dbReference type="ARBA" id="ARBA00022723"/>
    </source>
</evidence>
<evidence type="ECO:0000256" key="2">
    <source>
        <dbReference type="ARBA" id="ARBA00004245"/>
    </source>
</evidence>
<evidence type="ECO:0000256" key="11">
    <source>
        <dbReference type="ARBA" id="ARBA00071650"/>
    </source>
</evidence>
<dbReference type="GO" id="GO:0005737">
    <property type="term" value="C:cytoplasm"/>
    <property type="evidence" value="ECO:0007669"/>
    <property type="project" value="UniProtKB-ARBA"/>
</dbReference>
<comment type="caution">
    <text evidence="14">The sequence shown here is derived from an EMBL/GenBank/DDBJ whole genome shotgun (WGS) entry which is preliminary data.</text>
</comment>
<evidence type="ECO:0000256" key="12">
    <source>
        <dbReference type="SAM" id="MobiDB-lite"/>
    </source>
</evidence>
<keyword evidence="15" id="KW-1185">Reference proteome</keyword>
<evidence type="ECO:0000313" key="15">
    <source>
        <dbReference type="Proteomes" id="UP000050525"/>
    </source>
</evidence>